<sequence length="155" mass="17467">MRDDEDEGYGRGMSFTDGYIFGQMAAESSQRTLELKEHVRQRFARPQRTPYNADAVDRAIAAWKSAVRERDDDIERLQLLNRELKAGAASAVADAEALKRQLSAIGEENRALRGLVTNHEHDIELLQNTITRVMEMHDAELTELRAEIAGLKGES</sequence>
<dbReference type="RefSeq" id="WP_211856440.1">
    <property type="nucleotide sequence ID" value="NZ_JAAGBB010000064.1"/>
</dbReference>
<name>A0ABS5F7W3_9PROT</name>
<reference evidence="2" key="1">
    <citation type="journal article" date="2021" name="Syst. Appl. Microbiol.">
        <title>Roseomonas hellenica sp. nov., isolated from roots of wild-growing Alkanna tinctoria.</title>
        <authorList>
            <person name="Rat A."/>
            <person name="Naranjo H.D."/>
            <person name="Lebbe L."/>
            <person name="Cnockaert M."/>
            <person name="Krigas N."/>
            <person name="Grigoriadou K."/>
            <person name="Maloupa E."/>
            <person name="Willems A."/>
        </authorList>
    </citation>
    <scope>NUCLEOTIDE SEQUENCE [LARGE SCALE GENOMIC DNA]</scope>
    <source>
        <strain evidence="2">LMG 31523</strain>
    </source>
</reference>
<evidence type="ECO:0000313" key="2">
    <source>
        <dbReference type="Proteomes" id="UP001196870"/>
    </source>
</evidence>
<keyword evidence="2" id="KW-1185">Reference proteome</keyword>
<dbReference type="EMBL" id="JAAGBB010000064">
    <property type="protein sequence ID" value="MBR0668653.1"/>
    <property type="molecule type" value="Genomic_DNA"/>
</dbReference>
<evidence type="ECO:0000313" key="1">
    <source>
        <dbReference type="EMBL" id="MBR0668653.1"/>
    </source>
</evidence>
<proteinExistence type="predicted"/>
<gene>
    <name evidence="1" type="ORF">GXW71_30155</name>
</gene>
<comment type="caution">
    <text evidence="1">The sequence shown here is derived from an EMBL/GenBank/DDBJ whole genome shotgun (WGS) entry which is preliminary data.</text>
</comment>
<accession>A0ABS5F7W3</accession>
<protein>
    <recommendedName>
        <fullName evidence="3">KfrA N-terminal DNA-binding domain-containing protein</fullName>
    </recommendedName>
</protein>
<evidence type="ECO:0008006" key="3">
    <source>
        <dbReference type="Google" id="ProtNLM"/>
    </source>
</evidence>
<dbReference type="Proteomes" id="UP001196870">
    <property type="component" value="Unassembled WGS sequence"/>
</dbReference>
<organism evidence="1 2">
    <name type="scientific">Plastoroseomonas hellenica</name>
    <dbReference type="NCBI Taxonomy" id="2687306"/>
    <lineage>
        <taxon>Bacteria</taxon>
        <taxon>Pseudomonadati</taxon>
        <taxon>Pseudomonadota</taxon>
        <taxon>Alphaproteobacteria</taxon>
        <taxon>Acetobacterales</taxon>
        <taxon>Acetobacteraceae</taxon>
        <taxon>Plastoroseomonas</taxon>
    </lineage>
</organism>